<sequence>MPRTGRPRSFDDDHVVNGAKDVFWRRGYAATSLRELKDELGVLPGSLYGAFGDKHALFLRALERYADDSREAASAVQSGGPVLPRLGELLGDVLAAAQATPGRGCMLGNTATELLPLDEVAGRVVGGAFGALEKAIEQALSVAQRTGEIREDLDCGAYARLLVALVQGLHVVARAESDPHRLDDVVHAALASLTYGPGSPETTT</sequence>
<evidence type="ECO:0000256" key="3">
    <source>
        <dbReference type="ARBA" id="ARBA00023163"/>
    </source>
</evidence>
<dbReference type="Pfam" id="PF00440">
    <property type="entry name" value="TetR_N"/>
    <property type="match status" value="1"/>
</dbReference>
<protein>
    <submittedName>
        <fullName evidence="6">TetR/AcrR family transcriptional regulator</fullName>
    </submittedName>
</protein>
<dbReference type="PROSITE" id="PS50977">
    <property type="entry name" value="HTH_TETR_2"/>
    <property type="match status" value="1"/>
</dbReference>
<reference evidence="7" key="1">
    <citation type="journal article" date="2019" name="Int. J. Syst. Evol. Microbiol.">
        <title>The Global Catalogue of Microorganisms (GCM) 10K type strain sequencing project: providing services to taxonomists for standard genome sequencing and annotation.</title>
        <authorList>
            <consortium name="The Broad Institute Genomics Platform"/>
            <consortium name="The Broad Institute Genome Sequencing Center for Infectious Disease"/>
            <person name="Wu L."/>
            <person name="Ma J."/>
        </authorList>
    </citation>
    <scope>NUCLEOTIDE SEQUENCE [LARGE SCALE GENOMIC DNA]</scope>
    <source>
        <strain evidence="7">JCM 11136</strain>
    </source>
</reference>
<dbReference type="InterPro" id="IPR001647">
    <property type="entry name" value="HTH_TetR"/>
</dbReference>
<evidence type="ECO:0000313" key="7">
    <source>
        <dbReference type="Proteomes" id="UP001501578"/>
    </source>
</evidence>
<dbReference type="PANTHER" id="PTHR47506">
    <property type="entry name" value="TRANSCRIPTIONAL REGULATORY PROTEIN"/>
    <property type="match status" value="1"/>
</dbReference>
<dbReference type="Gene3D" id="1.10.357.10">
    <property type="entry name" value="Tetracycline Repressor, domain 2"/>
    <property type="match status" value="1"/>
</dbReference>
<comment type="caution">
    <text evidence="6">The sequence shown here is derived from an EMBL/GenBank/DDBJ whole genome shotgun (WGS) entry which is preliminary data.</text>
</comment>
<evidence type="ECO:0000256" key="2">
    <source>
        <dbReference type="ARBA" id="ARBA00023125"/>
    </source>
</evidence>
<dbReference type="Pfam" id="PF16925">
    <property type="entry name" value="TetR_C_13"/>
    <property type="match status" value="1"/>
</dbReference>
<organism evidence="6 7">
    <name type="scientific">Nonomuraea longicatena</name>
    <dbReference type="NCBI Taxonomy" id="83682"/>
    <lineage>
        <taxon>Bacteria</taxon>
        <taxon>Bacillati</taxon>
        <taxon>Actinomycetota</taxon>
        <taxon>Actinomycetes</taxon>
        <taxon>Streptosporangiales</taxon>
        <taxon>Streptosporangiaceae</taxon>
        <taxon>Nonomuraea</taxon>
    </lineage>
</organism>
<gene>
    <name evidence="6" type="ORF">GCM10009560_13560</name>
</gene>
<dbReference type="RefSeq" id="WP_343948828.1">
    <property type="nucleotide sequence ID" value="NZ_BAAAHQ010000004.1"/>
</dbReference>
<dbReference type="InterPro" id="IPR036271">
    <property type="entry name" value="Tet_transcr_reg_TetR-rel_C_sf"/>
</dbReference>
<dbReference type="EMBL" id="BAAAHQ010000004">
    <property type="protein sequence ID" value="GAA0917504.1"/>
    <property type="molecule type" value="Genomic_DNA"/>
</dbReference>
<feature type="domain" description="HTH tetR-type" evidence="5">
    <location>
        <begin position="9"/>
        <end position="69"/>
    </location>
</feature>
<keyword evidence="3" id="KW-0804">Transcription</keyword>
<evidence type="ECO:0000256" key="1">
    <source>
        <dbReference type="ARBA" id="ARBA00023015"/>
    </source>
</evidence>
<name>A0ABP3Z8R7_9ACTN</name>
<keyword evidence="2 4" id="KW-0238">DNA-binding</keyword>
<evidence type="ECO:0000259" key="5">
    <source>
        <dbReference type="PROSITE" id="PS50977"/>
    </source>
</evidence>
<dbReference type="SUPFAM" id="SSF46689">
    <property type="entry name" value="Homeodomain-like"/>
    <property type="match status" value="1"/>
</dbReference>
<evidence type="ECO:0000313" key="6">
    <source>
        <dbReference type="EMBL" id="GAA0917504.1"/>
    </source>
</evidence>
<dbReference type="InterPro" id="IPR011075">
    <property type="entry name" value="TetR_C"/>
</dbReference>
<evidence type="ECO:0000256" key="4">
    <source>
        <dbReference type="PROSITE-ProRule" id="PRU00335"/>
    </source>
</evidence>
<keyword evidence="1" id="KW-0805">Transcription regulation</keyword>
<proteinExistence type="predicted"/>
<accession>A0ABP3Z8R7</accession>
<feature type="DNA-binding region" description="H-T-H motif" evidence="4">
    <location>
        <begin position="32"/>
        <end position="51"/>
    </location>
</feature>
<dbReference type="Gene3D" id="1.10.10.60">
    <property type="entry name" value="Homeodomain-like"/>
    <property type="match status" value="1"/>
</dbReference>
<dbReference type="SUPFAM" id="SSF48498">
    <property type="entry name" value="Tetracyclin repressor-like, C-terminal domain"/>
    <property type="match status" value="1"/>
</dbReference>
<keyword evidence="7" id="KW-1185">Reference proteome</keyword>
<dbReference type="PANTHER" id="PTHR47506:SF1">
    <property type="entry name" value="HTH-TYPE TRANSCRIPTIONAL REGULATOR YJDC"/>
    <property type="match status" value="1"/>
</dbReference>
<dbReference type="InterPro" id="IPR009057">
    <property type="entry name" value="Homeodomain-like_sf"/>
</dbReference>
<dbReference type="Proteomes" id="UP001501578">
    <property type="component" value="Unassembled WGS sequence"/>
</dbReference>